<gene>
    <name evidence="1" type="ORF">H6G97_27090</name>
</gene>
<organism evidence="1 2">
    <name type="scientific">Nostoc flagelliforme FACHB-838</name>
    <dbReference type="NCBI Taxonomy" id="2692904"/>
    <lineage>
        <taxon>Bacteria</taxon>
        <taxon>Bacillati</taxon>
        <taxon>Cyanobacteriota</taxon>
        <taxon>Cyanophyceae</taxon>
        <taxon>Nostocales</taxon>
        <taxon>Nostocaceae</taxon>
        <taxon>Nostoc</taxon>
    </lineage>
</organism>
<dbReference type="EMBL" id="JACJSI010000079">
    <property type="protein sequence ID" value="MBD2533039.1"/>
    <property type="molecule type" value="Genomic_DNA"/>
</dbReference>
<evidence type="ECO:0000313" key="1">
    <source>
        <dbReference type="EMBL" id="MBD2533039.1"/>
    </source>
</evidence>
<keyword evidence="2" id="KW-1185">Reference proteome</keyword>
<sequence>MFTLPVFQLLLQDNPDLFTTEGLSSLLLDYQGLKCTQHHKFTYPSLLRDKSVYLELAQWGDSNALDAEIIRRFKASPKIWAANGCEIVQ</sequence>
<protein>
    <submittedName>
        <fullName evidence="1">Uncharacterized protein</fullName>
    </submittedName>
</protein>
<evidence type="ECO:0000313" key="2">
    <source>
        <dbReference type="Proteomes" id="UP000623440"/>
    </source>
</evidence>
<name>A0ABR8DXB4_9NOSO</name>
<comment type="caution">
    <text evidence="1">The sequence shown here is derived from an EMBL/GenBank/DDBJ whole genome shotgun (WGS) entry which is preliminary data.</text>
</comment>
<dbReference type="RefSeq" id="WP_190943632.1">
    <property type="nucleotide sequence ID" value="NZ_JACJSI010000079.1"/>
</dbReference>
<proteinExistence type="predicted"/>
<reference evidence="1 2" key="1">
    <citation type="journal article" date="2020" name="ISME J.">
        <title>Comparative genomics reveals insights into cyanobacterial evolution and habitat adaptation.</title>
        <authorList>
            <person name="Chen M.Y."/>
            <person name="Teng W.K."/>
            <person name="Zhao L."/>
            <person name="Hu C.X."/>
            <person name="Zhou Y.K."/>
            <person name="Han B.P."/>
            <person name="Song L.R."/>
            <person name="Shu W.S."/>
        </authorList>
    </citation>
    <scope>NUCLEOTIDE SEQUENCE [LARGE SCALE GENOMIC DNA]</scope>
    <source>
        <strain evidence="1 2">FACHB-838</strain>
    </source>
</reference>
<dbReference type="Proteomes" id="UP000623440">
    <property type="component" value="Unassembled WGS sequence"/>
</dbReference>
<accession>A0ABR8DXB4</accession>